<dbReference type="EMBL" id="LESJ01000019">
    <property type="protein sequence ID" value="RBT65772.1"/>
    <property type="molecule type" value="Genomic_DNA"/>
</dbReference>
<reference evidence="1 2" key="1">
    <citation type="submission" date="2015-06" db="EMBL/GenBank/DDBJ databases">
        <title>The Genome Sequence of Enterococcus hirae 88EA1.</title>
        <authorList>
            <consortium name="The Broad Institute Genomics Platform"/>
            <consortium name="The Broad Institute Genome Sequencing Center for Infectious Disease"/>
            <person name="Earl A.M."/>
            <person name="Van Tyne D."/>
            <person name="Lebreton F."/>
            <person name="Saavedra J.T."/>
            <person name="Gilmore M.S."/>
            <person name="Manson McGuire A."/>
            <person name="Clock S."/>
            <person name="Crupain M."/>
            <person name="Rangan U."/>
            <person name="Young S."/>
            <person name="Abouelleil A."/>
            <person name="Cao P."/>
            <person name="Chapman S.B."/>
            <person name="Griggs A."/>
            <person name="Priest M."/>
            <person name="Shea T."/>
            <person name="Wortman J."/>
            <person name="Nusbaum C."/>
            <person name="Birren B."/>
        </authorList>
    </citation>
    <scope>NUCLEOTIDE SEQUENCE [LARGE SCALE GENOMIC DNA]</scope>
    <source>
        <strain evidence="1 2">88EA1</strain>
    </source>
</reference>
<gene>
    <name evidence="1" type="ORF">EB03_02942</name>
</gene>
<name>A0AB37IHH0_ENTHR</name>
<evidence type="ECO:0000313" key="1">
    <source>
        <dbReference type="EMBL" id="RBT65772.1"/>
    </source>
</evidence>
<dbReference type="RefSeq" id="WP_096710507.1">
    <property type="nucleotide sequence ID" value="NZ_JBFCRC010000037.1"/>
</dbReference>
<dbReference type="AlphaFoldDB" id="A0AB37IHH0"/>
<protein>
    <submittedName>
        <fullName evidence="1">Uncharacterized protein</fullName>
    </submittedName>
</protein>
<organism evidence="1 2">
    <name type="scientific">Enterococcus hirae</name>
    <dbReference type="NCBI Taxonomy" id="1354"/>
    <lineage>
        <taxon>Bacteria</taxon>
        <taxon>Bacillati</taxon>
        <taxon>Bacillota</taxon>
        <taxon>Bacilli</taxon>
        <taxon>Lactobacillales</taxon>
        <taxon>Enterococcaceae</taxon>
        <taxon>Enterococcus</taxon>
    </lineage>
</organism>
<dbReference type="Proteomes" id="UP000253498">
    <property type="component" value="Unassembled WGS sequence"/>
</dbReference>
<evidence type="ECO:0000313" key="2">
    <source>
        <dbReference type="Proteomes" id="UP000253498"/>
    </source>
</evidence>
<comment type="caution">
    <text evidence="1">The sequence shown here is derived from an EMBL/GenBank/DDBJ whole genome shotgun (WGS) entry which is preliminary data.</text>
</comment>
<accession>A0AB37IHH0</accession>
<proteinExistence type="predicted"/>
<sequence>MEIVQCEYYREQSSNHLYKAIGNQSLPDEYRDKESEEFYKDYYYFFVVDPKETDLKKLMFLDYVDTKKLDLVPATKKEVKFYKAVEHILQYQEIQRL</sequence>